<dbReference type="Proteomes" id="UP000005819">
    <property type="component" value="Unassembled WGS sequence"/>
</dbReference>
<protein>
    <submittedName>
        <fullName evidence="1">Uncharacterized protein</fullName>
    </submittedName>
</protein>
<dbReference type="AlphaFoldDB" id="B0MSM4"/>
<evidence type="ECO:0000313" key="1">
    <source>
        <dbReference type="EMBL" id="EDS04750.1"/>
    </source>
</evidence>
<dbReference type="EMBL" id="ABFK02000016">
    <property type="protein sequence ID" value="EDS04750.1"/>
    <property type="molecule type" value="Genomic_DNA"/>
</dbReference>
<name>B0MSM4_9BACT</name>
<sequence length="142" mass="15919">MKARRNRENLFSKISEQPPVFCKDSESRKKMGACSQFSETYSIFCKDSERWGASQTCPDRILSSVNGERKRRAGFDFELVSPFSGSGIICKYSLYSSFIGLFSGPLFVVRRSSYVLGFRFGSGPAFLYGKMAEAGDGSKFFD</sequence>
<comment type="caution">
    <text evidence="1">The sequence shown here is derived from an EMBL/GenBank/DDBJ whole genome shotgun (WGS) entry which is preliminary data.</text>
</comment>
<reference evidence="1" key="1">
    <citation type="submission" date="2007-10" db="EMBL/GenBank/DDBJ databases">
        <authorList>
            <person name="Fulton L."/>
            <person name="Clifton S."/>
            <person name="Fulton B."/>
            <person name="Xu J."/>
            <person name="Minx P."/>
            <person name="Pepin K.H."/>
            <person name="Johnson M."/>
            <person name="Thiruvilangam P."/>
            <person name="Bhonagiri V."/>
            <person name="Nash W.E."/>
            <person name="Mardis E.R."/>
            <person name="Wilson R.K."/>
        </authorList>
    </citation>
    <scope>NUCLEOTIDE SEQUENCE [LARGE SCALE GENOMIC DNA]</scope>
    <source>
        <strain evidence="1">DSM 17216</strain>
    </source>
</reference>
<proteinExistence type="predicted"/>
<accession>B0MSM4</accession>
<dbReference type="HOGENOM" id="CLU_1811717_0_0_10"/>
<gene>
    <name evidence="1" type="ORF">ALIPUT_00623</name>
</gene>
<organism evidence="1 2">
    <name type="scientific">Alistipes putredinis DSM 17216</name>
    <dbReference type="NCBI Taxonomy" id="445970"/>
    <lineage>
        <taxon>Bacteria</taxon>
        <taxon>Pseudomonadati</taxon>
        <taxon>Bacteroidota</taxon>
        <taxon>Bacteroidia</taxon>
        <taxon>Bacteroidales</taxon>
        <taxon>Rikenellaceae</taxon>
        <taxon>Alistipes</taxon>
    </lineage>
</organism>
<evidence type="ECO:0000313" key="2">
    <source>
        <dbReference type="Proteomes" id="UP000005819"/>
    </source>
</evidence>
<reference evidence="1" key="2">
    <citation type="submission" date="2013-09" db="EMBL/GenBank/DDBJ databases">
        <title>Draft genome sequence of Alistipes putredinis (DSM 17216).</title>
        <authorList>
            <person name="Sudarsanam P."/>
            <person name="Ley R."/>
            <person name="Guruge J."/>
            <person name="Turnbaugh P.J."/>
            <person name="Mahowald M."/>
            <person name="Liep D."/>
            <person name="Gordon J."/>
        </authorList>
    </citation>
    <scope>NUCLEOTIDE SEQUENCE</scope>
    <source>
        <strain evidence="1">DSM 17216</strain>
    </source>
</reference>
<keyword evidence="2" id="KW-1185">Reference proteome</keyword>